<name>A0ABQ5V895_9PROT</name>
<protein>
    <submittedName>
        <fullName evidence="4">Glutamate synthase</fullName>
    </submittedName>
</protein>
<dbReference type="InterPro" id="IPR050493">
    <property type="entry name" value="FAD-dep_Monooxygenase_BioMet"/>
</dbReference>
<dbReference type="EMBL" id="BSNK01000001">
    <property type="protein sequence ID" value="GLQ23199.1"/>
    <property type="molecule type" value="Genomic_DNA"/>
</dbReference>
<dbReference type="Gene3D" id="3.50.50.60">
    <property type="entry name" value="FAD/NAD(P)-binding domain"/>
    <property type="match status" value="1"/>
</dbReference>
<dbReference type="SUPFAM" id="SSF51905">
    <property type="entry name" value="FAD/NAD(P)-binding domain"/>
    <property type="match status" value="1"/>
</dbReference>
<proteinExistence type="predicted"/>
<dbReference type="PROSITE" id="PS51257">
    <property type="entry name" value="PROKAR_LIPOPROTEIN"/>
    <property type="match status" value="1"/>
</dbReference>
<reference evidence="4" key="1">
    <citation type="journal article" date="2014" name="Int. J. Syst. Evol. Microbiol.">
        <title>Complete genome of a new Firmicutes species belonging to the dominant human colonic microbiota ('Ruminococcus bicirculans') reveals two chromosomes and a selective capacity to utilize plant glucans.</title>
        <authorList>
            <consortium name="NISC Comparative Sequencing Program"/>
            <person name="Wegmann U."/>
            <person name="Louis P."/>
            <person name="Goesmann A."/>
            <person name="Henrissat B."/>
            <person name="Duncan S.H."/>
            <person name="Flint H.J."/>
        </authorList>
    </citation>
    <scope>NUCLEOTIDE SEQUENCE</scope>
    <source>
        <strain evidence="4">NBRC 108219</strain>
    </source>
</reference>
<reference evidence="4" key="2">
    <citation type="submission" date="2023-01" db="EMBL/GenBank/DDBJ databases">
        <title>Draft genome sequence of Algimonas ampicilliniresistens strain NBRC 108219.</title>
        <authorList>
            <person name="Sun Q."/>
            <person name="Mori K."/>
        </authorList>
    </citation>
    <scope>NUCLEOTIDE SEQUENCE</scope>
    <source>
        <strain evidence="4">NBRC 108219</strain>
    </source>
</reference>
<organism evidence="4 5">
    <name type="scientific">Algimonas ampicilliniresistens</name>
    <dbReference type="NCBI Taxonomy" id="1298735"/>
    <lineage>
        <taxon>Bacteria</taxon>
        <taxon>Pseudomonadati</taxon>
        <taxon>Pseudomonadota</taxon>
        <taxon>Alphaproteobacteria</taxon>
        <taxon>Maricaulales</taxon>
        <taxon>Robiginitomaculaceae</taxon>
        <taxon>Algimonas</taxon>
    </lineage>
</organism>
<dbReference type="PRINTS" id="PR00420">
    <property type="entry name" value="RNGMNOXGNASE"/>
</dbReference>
<evidence type="ECO:0000313" key="5">
    <source>
        <dbReference type="Proteomes" id="UP001161391"/>
    </source>
</evidence>
<keyword evidence="5" id="KW-1185">Reference proteome</keyword>
<evidence type="ECO:0000256" key="1">
    <source>
        <dbReference type="ARBA" id="ARBA00023002"/>
    </source>
</evidence>
<dbReference type="InterPro" id="IPR002938">
    <property type="entry name" value="FAD-bd"/>
</dbReference>
<accession>A0ABQ5V895</accession>
<evidence type="ECO:0000313" key="4">
    <source>
        <dbReference type="EMBL" id="GLQ23199.1"/>
    </source>
</evidence>
<feature type="domain" description="FAD-binding" evidence="3">
    <location>
        <begin position="7"/>
        <end position="333"/>
    </location>
</feature>
<dbReference type="PANTHER" id="PTHR13789:SF309">
    <property type="entry name" value="PUTATIVE (AFU_ORTHOLOGUE AFUA_6G14510)-RELATED"/>
    <property type="match status" value="1"/>
</dbReference>
<keyword evidence="2" id="KW-0503">Monooxygenase</keyword>
<dbReference type="InterPro" id="IPR036188">
    <property type="entry name" value="FAD/NAD-bd_sf"/>
</dbReference>
<evidence type="ECO:0000259" key="3">
    <source>
        <dbReference type="Pfam" id="PF01494"/>
    </source>
</evidence>
<dbReference type="PANTHER" id="PTHR13789">
    <property type="entry name" value="MONOOXYGENASE"/>
    <property type="match status" value="1"/>
</dbReference>
<dbReference type="Pfam" id="PF01494">
    <property type="entry name" value="FAD_binding_3"/>
    <property type="match status" value="1"/>
</dbReference>
<comment type="caution">
    <text evidence="4">The sequence shown here is derived from an EMBL/GenBank/DDBJ whole genome shotgun (WGS) entry which is preliminary data.</text>
</comment>
<dbReference type="RefSeq" id="WP_284388366.1">
    <property type="nucleotide sequence ID" value="NZ_BSNK01000001.1"/>
</dbReference>
<gene>
    <name evidence="4" type="ORF">GCM10007853_10730</name>
</gene>
<sequence>MAQRHHIGIAGCGIGGLAAACFLKRQGHAVTVFDQFDEPSPVGSGLVIQPVGLTCLEKLGLLEIVTGRGQAIYQMQGIESASRRTVLRVAYGPQGGDRYGLAIHRAELFTALYTQALALGATIIGSTHVTASQLDGEQRTILSDKGDIHGPFDLVIDASGIGSNLSPIRTKPLPYGALWGTVDWPDDTRLPTDRLSQCYRRAHHMLGVLPLGHKQQTAIFWSEPQNSLQDWVQGDLDTWKTQTIRLWPEFAPFVDQITSHADMSPAFYRHGTLKTPYTDRMAFIGDAAHQASPQLGQGANMALLDAIALSEALNRHPIPEALLRYAAQRRRHVRFYQMISNLFTPFYQSRNSVLPMIRNNVFHPASQIWPLNRGLTQLVSGSLVSTGI</sequence>
<evidence type="ECO:0000256" key="2">
    <source>
        <dbReference type="ARBA" id="ARBA00023033"/>
    </source>
</evidence>
<dbReference type="Proteomes" id="UP001161391">
    <property type="component" value="Unassembled WGS sequence"/>
</dbReference>
<keyword evidence="1" id="KW-0560">Oxidoreductase</keyword>